<protein>
    <submittedName>
        <fullName evidence="3">Uncharacterized protein</fullName>
    </submittedName>
</protein>
<dbReference type="AlphaFoldDB" id="A0A7J7LZ16"/>
<comment type="caution">
    <text evidence="3">The sequence shown here is derived from an EMBL/GenBank/DDBJ whole genome shotgun (WGS) entry which is preliminary data.</text>
</comment>
<keyword evidence="2" id="KW-0732">Signal</keyword>
<keyword evidence="4" id="KW-1185">Reference proteome</keyword>
<evidence type="ECO:0000256" key="2">
    <source>
        <dbReference type="SAM" id="SignalP"/>
    </source>
</evidence>
<feature type="coiled-coil region" evidence="1">
    <location>
        <begin position="242"/>
        <end position="272"/>
    </location>
</feature>
<organism evidence="3 4">
    <name type="scientific">Kingdonia uniflora</name>
    <dbReference type="NCBI Taxonomy" id="39325"/>
    <lineage>
        <taxon>Eukaryota</taxon>
        <taxon>Viridiplantae</taxon>
        <taxon>Streptophyta</taxon>
        <taxon>Embryophyta</taxon>
        <taxon>Tracheophyta</taxon>
        <taxon>Spermatophyta</taxon>
        <taxon>Magnoliopsida</taxon>
        <taxon>Ranunculales</taxon>
        <taxon>Circaeasteraceae</taxon>
        <taxon>Kingdonia</taxon>
    </lineage>
</organism>
<feature type="signal peptide" evidence="2">
    <location>
        <begin position="1"/>
        <end position="16"/>
    </location>
</feature>
<proteinExistence type="predicted"/>
<accession>A0A7J7LZ16</accession>
<evidence type="ECO:0000256" key="1">
    <source>
        <dbReference type="SAM" id="Coils"/>
    </source>
</evidence>
<dbReference type="EMBL" id="JACGCM010001879">
    <property type="protein sequence ID" value="KAF6147790.1"/>
    <property type="molecule type" value="Genomic_DNA"/>
</dbReference>
<sequence>MLSSLLLQFVCDLLMTMDPTCRPSLASNENGSGVFPFSGSDLVLNPSRESSHVVGRSLKRHTHVLTAWKSICGEFVLPEAGKIPLMKSANAMWRGEKGTQRFRYDKHETDEMRKKDCPERTKQEDWDRFVDLTSSAAVKASLVRNNINRFKMVTPHTTGRKGVFRIADEMENAPCPKSPEKMTTARAKRYRHGIIARDPKSKYLDFDHDPLGQVFGRVKRGRVPFMGPHVNKKLIQNTELPRAQMEEEKESYNDLKEQLLNYQKEMDAMFDQLVKKVTFSQSHNHSQWIFVVNENVILFQFDIKCFTDELSSAVTKL</sequence>
<feature type="chain" id="PRO_5029461973" evidence="2">
    <location>
        <begin position="17"/>
        <end position="317"/>
    </location>
</feature>
<reference evidence="3 4" key="1">
    <citation type="journal article" date="2020" name="IScience">
        <title>Genome Sequencing of the Endangered Kingdonia uniflora (Circaeasteraceae, Ranunculales) Reveals Potential Mechanisms of Evolutionary Specialization.</title>
        <authorList>
            <person name="Sun Y."/>
            <person name="Deng T."/>
            <person name="Zhang A."/>
            <person name="Moore M.J."/>
            <person name="Landis J.B."/>
            <person name="Lin N."/>
            <person name="Zhang H."/>
            <person name="Zhang X."/>
            <person name="Huang J."/>
            <person name="Zhang X."/>
            <person name="Sun H."/>
            <person name="Wang H."/>
        </authorList>
    </citation>
    <scope>NUCLEOTIDE SEQUENCE [LARGE SCALE GENOMIC DNA]</scope>
    <source>
        <strain evidence="3">TB1705</strain>
        <tissue evidence="3">Leaf</tissue>
    </source>
</reference>
<evidence type="ECO:0000313" key="3">
    <source>
        <dbReference type="EMBL" id="KAF6147790.1"/>
    </source>
</evidence>
<gene>
    <name evidence="3" type="ORF">GIB67_006763</name>
</gene>
<dbReference type="Proteomes" id="UP000541444">
    <property type="component" value="Unassembled WGS sequence"/>
</dbReference>
<evidence type="ECO:0000313" key="4">
    <source>
        <dbReference type="Proteomes" id="UP000541444"/>
    </source>
</evidence>
<name>A0A7J7LZ16_9MAGN</name>
<keyword evidence="1" id="KW-0175">Coiled coil</keyword>